<sequence>MNALFVLSAIAASFIAGVYCGDYSTQGYSEHGGSIHGGGGSPGGHGYGPIGGGGPHHGGHGYGPIGGGGPHHGGPYLSGLPKSGTCPSSFDLDILQMGPSCSNDEDCHGVQKCCPKIIFGNRCEVPVEYQRPGTCHTNYVYDPSPLPPNPPYITRRACNDDHTCPYYGKCCRRWSSGQIDTCTYPPHYGGPYPGTPGGPGNPGGPGRPGIPYPPVTGPGPVYPPKKVY</sequence>
<evidence type="ECO:0000256" key="1">
    <source>
        <dbReference type="SAM" id="MobiDB-lite"/>
    </source>
</evidence>
<proteinExistence type="predicted"/>
<accession>A0A8B8B4T4</accession>
<evidence type="ECO:0000313" key="4">
    <source>
        <dbReference type="Proteomes" id="UP000694844"/>
    </source>
</evidence>
<dbReference type="AlphaFoldDB" id="A0A8B8B4T4"/>
<dbReference type="PROSITE" id="PS51390">
    <property type="entry name" value="WAP"/>
    <property type="match status" value="1"/>
</dbReference>
<keyword evidence="4" id="KW-1185">Reference proteome</keyword>
<feature type="region of interest" description="Disordered" evidence="1">
    <location>
        <begin position="193"/>
        <end position="228"/>
    </location>
</feature>
<dbReference type="GO" id="GO:0005576">
    <property type="term" value="C:extracellular region"/>
    <property type="evidence" value="ECO:0007669"/>
    <property type="project" value="InterPro"/>
</dbReference>
<evidence type="ECO:0000313" key="6">
    <source>
        <dbReference type="RefSeq" id="XP_022298430.1"/>
    </source>
</evidence>
<dbReference type="InterPro" id="IPR036645">
    <property type="entry name" value="Elafin-like_sf"/>
</dbReference>
<feature type="compositionally biased region" description="Gly residues" evidence="1">
    <location>
        <begin position="193"/>
        <end position="207"/>
    </location>
</feature>
<feature type="signal peptide" evidence="2">
    <location>
        <begin position="1"/>
        <end position="20"/>
    </location>
</feature>
<feature type="region of interest" description="Disordered" evidence="1">
    <location>
        <begin position="34"/>
        <end position="65"/>
    </location>
</feature>
<reference evidence="5 6" key="1">
    <citation type="submission" date="2025-04" db="UniProtKB">
        <authorList>
            <consortium name="RefSeq"/>
        </authorList>
    </citation>
    <scope>IDENTIFICATION</scope>
    <source>
        <tissue evidence="5 6">Whole sample</tissue>
    </source>
</reference>
<evidence type="ECO:0000259" key="3">
    <source>
        <dbReference type="PROSITE" id="PS51390"/>
    </source>
</evidence>
<dbReference type="GeneID" id="111107498"/>
<organism evidence="4 6">
    <name type="scientific">Crassostrea virginica</name>
    <name type="common">Eastern oyster</name>
    <dbReference type="NCBI Taxonomy" id="6565"/>
    <lineage>
        <taxon>Eukaryota</taxon>
        <taxon>Metazoa</taxon>
        <taxon>Spiralia</taxon>
        <taxon>Lophotrochozoa</taxon>
        <taxon>Mollusca</taxon>
        <taxon>Bivalvia</taxon>
        <taxon>Autobranchia</taxon>
        <taxon>Pteriomorphia</taxon>
        <taxon>Ostreida</taxon>
        <taxon>Ostreoidea</taxon>
        <taxon>Ostreidae</taxon>
        <taxon>Crassostrea</taxon>
    </lineage>
</organism>
<protein>
    <submittedName>
        <fullName evidence="5 6">Heavy metal-associated isoprenylated plant protein 32-like</fullName>
    </submittedName>
</protein>
<keyword evidence="2" id="KW-0732">Signal</keyword>
<dbReference type="Pfam" id="PF00095">
    <property type="entry name" value="WAP"/>
    <property type="match status" value="1"/>
</dbReference>
<dbReference type="SUPFAM" id="SSF57256">
    <property type="entry name" value="Elafin-like"/>
    <property type="match status" value="1"/>
</dbReference>
<dbReference type="KEGG" id="cvn:111107498"/>
<gene>
    <name evidence="5 6" type="primary">LOC111107498</name>
</gene>
<dbReference type="Gene3D" id="4.10.75.10">
    <property type="entry name" value="Elafin-like"/>
    <property type="match status" value="1"/>
</dbReference>
<evidence type="ECO:0000313" key="5">
    <source>
        <dbReference type="RefSeq" id="XP_022298429.1"/>
    </source>
</evidence>
<evidence type="ECO:0000256" key="2">
    <source>
        <dbReference type="SAM" id="SignalP"/>
    </source>
</evidence>
<feature type="chain" id="PRO_5044665956" evidence="2">
    <location>
        <begin position="21"/>
        <end position="228"/>
    </location>
</feature>
<feature type="domain" description="WAP" evidence="3">
    <location>
        <begin position="79"/>
        <end position="127"/>
    </location>
</feature>
<dbReference type="RefSeq" id="XP_022298430.1">
    <property type="nucleotide sequence ID" value="XM_022442722.1"/>
</dbReference>
<dbReference type="GO" id="GO:0030414">
    <property type="term" value="F:peptidase inhibitor activity"/>
    <property type="evidence" value="ECO:0007669"/>
    <property type="project" value="InterPro"/>
</dbReference>
<dbReference type="RefSeq" id="XP_022298429.1">
    <property type="nucleotide sequence ID" value="XM_022442721.1"/>
</dbReference>
<feature type="compositionally biased region" description="Pro residues" evidence="1">
    <location>
        <begin position="208"/>
        <end position="228"/>
    </location>
</feature>
<dbReference type="Proteomes" id="UP000694844">
    <property type="component" value="Chromosome 8"/>
</dbReference>
<dbReference type="InterPro" id="IPR008197">
    <property type="entry name" value="WAP_dom"/>
</dbReference>
<name>A0A8B8B4T4_CRAVI</name>